<dbReference type="NCBIfam" id="TIGR00231">
    <property type="entry name" value="small_GTP"/>
    <property type="match status" value="1"/>
</dbReference>
<feature type="binding site" evidence="9">
    <location>
        <position position="97"/>
    </location>
    <ligand>
        <name>(6S)-5-formyl-5,6,7,8-tetrahydrofolate</name>
        <dbReference type="ChEBI" id="CHEBI:57457"/>
    </ligand>
</feature>
<feature type="binding site" evidence="9">
    <location>
        <position position="263"/>
    </location>
    <ligand>
        <name>K(+)</name>
        <dbReference type="ChEBI" id="CHEBI:29103"/>
    </ligand>
</feature>
<evidence type="ECO:0000256" key="1">
    <source>
        <dbReference type="ARBA" id="ARBA00011043"/>
    </source>
</evidence>
<dbReference type="GO" id="GO:0005829">
    <property type="term" value="C:cytosol"/>
    <property type="evidence" value="ECO:0007669"/>
    <property type="project" value="TreeGrafter"/>
</dbReference>
<dbReference type="AlphaFoldDB" id="A0A1M6CY12"/>
<feature type="binding site" evidence="9">
    <location>
        <position position="475"/>
    </location>
    <ligand>
        <name>(6S)-5-formyl-5,6,7,8-tetrahydrofolate</name>
        <dbReference type="ChEBI" id="CHEBI:57457"/>
    </ligand>
</feature>
<dbReference type="EC" id="3.6.-.-" evidence="9"/>
<dbReference type="HAMAP" id="MF_00379">
    <property type="entry name" value="GTPase_MnmE"/>
    <property type="match status" value="1"/>
</dbReference>
<feature type="binding site" evidence="9">
    <location>
        <position position="267"/>
    </location>
    <ligand>
        <name>Mg(2+)</name>
        <dbReference type="ChEBI" id="CHEBI:18420"/>
    </ligand>
</feature>
<evidence type="ECO:0000256" key="2">
    <source>
        <dbReference type="ARBA" id="ARBA00022694"/>
    </source>
</evidence>
<evidence type="ECO:0000313" key="12">
    <source>
        <dbReference type="EMBL" id="SHI65608.1"/>
    </source>
</evidence>
<keyword evidence="7 9" id="KW-0630">Potassium</keyword>
<dbReference type="InterPro" id="IPR027417">
    <property type="entry name" value="P-loop_NTPase"/>
</dbReference>
<dbReference type="InterPro" id="IPR006073">
    <property type="entry name" value="GTP-bd"/>
</dbReference>
<dbReference type="InterPro" id="IPR031168">
    <property type="entry name" value="G_TrmE"/>
</dbReference>
<evidence type="ECO:0000259" key="11">
    <source>
        <dbReference type="PROSITE" id="PS51709"/>
    </source>
</evidence>
<feature type="binding site" evidence="9">
    <location>
        <position position="261"/>
    </location>
    <ligand>
        <name>K(+)</name>
        <dbReference type="ChEBI" id="CHEBI:29103"/>
    </ligand>
</feature>
<dbReference type="Proteomes" id="UP000184050">
    <property type="component" value="Unassembled WGS sequence"/>
</dbReference>
<proteinExistence type="inferred from homology"/>
<dbReference type="GO" id="GO:0042802">
    <property type="term" value="F:identical protein binding"/>
    <property type="evidence" value="ECO:0007669"/>
    <property type="project" value="UniProtKB-ARBA"/>
</dbReference>
<dbReference type="GO" id="GO:0003924">
    <property type="term" value="F:GTPase activity"/>
    <property type="evidence" value="ECO:0007669"/>
    <property type="project" value="UniProtKB-UniRule"/>
</dbReference>
<feature type="binding site" evidence="9">
    <location>
        <position position="246"/>
    </location>
    <ligand>
        <name>Mg(2+)</name>
        <dbReference type="ChEBI" id="CHEBI:18420"/>
    </ligand>
</feature>
<dbReference type="PROSITE" id="PS51709">
    <property type="entry name" value="G_TRME"/>
    <property type="match status" value="1"/>
</dbReference>
<evidence type="ECO:0000313" key="13">
    <source>
        <dbReference type="Proteomes" id="UP000184050"/>
    </source>
</evidence>
<dbReference type="InterPro" id="IPR018948">
    <property type="entry name" value="GTP-bd_TrmE_N"/>
</dbReference>
<dbReference type="RefSeq" id="WP_245792634.1">
    <property type="nucleotide sequence ID" value="NZ_FQZE01000004.1"/>
</dbReference>
<dbReference type="GO" id="GO:0002098">
    <property type="term" value="P:tRNA wobble uridine modification"/>
    <property type="evidence" value="ECO:0007669"/>
    <property type="project" value="TreeGrafter"/>
</dbReference>
<dbReference type="GO" id="GO:0030488">
    <property type="term" value="P:tRNA methylation"/>
    <property type="evidence" value="ECO:0007669"/>
    <property type="project" value="TreeGrafter"/>
</dbReference>
<dbReference type="Gene3D" id="3.30.1360.120">
    <property type="entry name" value="Probable tRNA modification gtpase trme, domain 1"/>
    <property type="match status" value="1"/>
</dbReference>
<keyword evidence="8 9" id="KW-0342">GTP-binding</keyword>
<dbReference type="FunFam" id="3.30.1360.120:FF:000003">
    <property type="entry name" value="tRNA modification GTPase MnmE"/>
    <property type="match status" value="1"/>
</dbReference>
<dbReference type="CDD" id="cd14858">
    <property type="entry name" value="TrmE_N"/>
    <property type="match status" value="1"/>
</dbReference>
<comment type="similarity">
    <text evidence="1 9 10">Belongs to the TRAFAC class TrmE-Era-EngA-EngB-Septin-like GTPase superfamily. TrmE GTPase family.</text>
</comment>
<dbReference type="EMBL" id="FQZE01000004">
    <property type="protein sequence ID" value="SHI65608.1"/>
    <property type="molecule type" value="Genomic_DNA"/>
</dbReference>
<feature type="binding site" evidence="9">
    <location>
        <begin position="286"/>
        <end position="289"/>
    </location>
    <ligand>
        <name>GTP</name>
        <dbReference type="ChEBI" id="CHEBI:37565"/>
    </ligand>
</feature>
<evidence type="ECO:0000256" key="10">
    <source>
        <dbReference type="RuleBase" id="RU003313"/>
    </source>
</evidence>
<feature type="binding site" evidence="9">
    <location>
        <position position="266"/>
    </location>
    <ligand>
        <name>K(+)</name>
        <dbReference type="ChEBI" id="CHEBI:29103"/>
    </ligand>
</feature>
<name>A0A1M6CY12_9BACT</name>
<keyword evidence="13" id="KW-1185">Reference proteome</keyword>
<dbReference type="InterPro" id="IPR027368">
    <property type="entry name" value="MnmE_dom2"/>
</dbReference>
<dbReference type="PRINTS" id="PR00449">
    <property type="entry name" value="RASTRNSFRMNG"/>
</dbReference>
<feature type="binding site" evidence="9">
    <location>
        <begin position="242"/>
        <end position="247"/>
    </location>
    <ligand>
        <name>GTP</name>
        <dbReference type="ChEBI" id="CHEBI:37565"/>
    </ligand>
</feature>
<feature type="binding site" evidence="9">
    <location>
        <position position="136"/>
    </location>
    <ligand>
        <name>(6S)-5-formyl-5,6,7,8-tetrahydrofolate</name>
        <dbReference type="ChEBI" id="CHEBI:57457"/>
    </ligand>
</feature>
<evidence type="ECO:0000256" key="7">
    <source>
        <dbReference type="ARBA" id="ARBA00022958"/>
    </source>
</evidence>
<keyword evidence="9" id="KW-0963">Cytoplasm</keyword>
<dbReference type="NCBIfam" id="TIGR00450">
    <property type="entry name" value="mnmE_trmE_thdF"/>
    <property type="match status" value="1"/>
</dbReference>
<comment type="subcellular location">
    <subcellularLocation>
        <location evidence="9">Cytoplasm</location>
    </subcellularLocation>
</comment>
<dbReference type="GO" id="GO:0046872">
    <property type="term" value="F:metal ion binding"/>
    <property type="evidence" value="ECO:0007669"/>
    <property type="project" value="UniProtKB-KW"/>
</dbReference>
<evidence type="ECO:0000256" key="3">
    <source>
        <dbReference type="ARBA" id="ARBA00022723"/>
    </source>
</evidence>
<dbReference type="STRING" id="1168035.SAMN05444280_104126"/>
<dbReference type="GO" id="GO:0005525">
    <property type="term" value="F:GTP binding"/>
    <property type="evidence" value="ECO:0007669"/>
    <property type="project" value="UniProtKB-UniRule"/>
</dbReference>
<sequence length="475" mass="52777">MVYLCVKLQIMLDQSTICAISTSPGMGAIAVIRLSGENAVFITNKLFRSPQKNKSLTAQKANTLHFGQVIYDNEVIDEVVVALFRAPHSFTGEDVVEISCHGSVYIQQKLLEILVESGARLARPGEFTQRAFLNGKMDLSQAEAVADVIASSNAAAHKLAVSQMRGGFSKEIGQLRDQLLHFTAMVELELDFAEEDVEFADRTELRKLAEKVEQLLRKLKNSFQLGNVIKNGIPVAIVGETNVGKSTLLNALLNEDKAIVSEIHGTTRDVIEDVVNIHGTAFRFFDTAGIRDTEDRIESLGIERTYHKLIEASIVLLVVDTENPCEVVSRRIEKIRKRMADEQQLIIVANKIDSGKTETIESLKKVKLADNENLVFMAAKEKRNLEELISRMTQAINISNVEKEDIIVTNARHYEILKSAHEATVRILNGLDSGLSGDFLSQDIRECLHYLGEITGEISTDEVLGHIFKNFCIGK</sequence>
<comment type="function">
    <text evidence="9">Exhibits a very high intrinsic GTPase hydrolysis rate. Involved in the addition of a carboxymethylaminomethyl (cmnm) group at the wobble position (U34) of certain tRNAs, forming tRNA-cmnm(5)s(2)U34.</text>
</comment>
<dbReference type="SUPFAM" id="SSF52540">
    <property type="entry name" value="P-loop containing nucleoside triphosphate hydrolases"/>
    <property type="match status" value="1"/>
</dbReference>
<keyword evidence="3 9" id="KW-0479">Metal-binding</keyword>
<keyword evidence="6 9" id="KW-0460">Magnesium</keyword>
<comment type="subunit">
    <text evidence="9">Homodimer. Heterotetramer of two MnmE and two MnmG subunits.</text>
</comment>
<reference evidence="12 13" key="1">
    <citation type="submission" date="2016-11" db="EMBL/GenBank/DDBJ databases">
        <authorList>
            <person name="Jaros S."/>
            <person name="Januszkiewicz K."/>
            <person name="Wedrychowicz H."/>
        </authorList>
    </citation>
    <scope>NUCLEOTIDE SEQUENCE [LARGE SCALE GENOMIC DNA]</scope>
    <source>
        <strain evidence="12 13">DSM 27063</strain>
    </source>
</reference>
<dbReference type="NCBIfam" id="NF003661">
    <property type="entry name" value="PRK05291.1-3"/>
    <property type="match status" value="1"/>
</dbReference>
<dbReference type="CDD" id="cd04164">
    <property type="entry name" value="trmE"/>
    <property type="match status" value="1"/>
</dbReference>
<evidence type="ECO:0000256" key="8">
    <source>
        <dbReference type="ARBA" id="ARBA00023134"/>
    </source>
</evidence>
<comment type="cofactor">
    <cofactor evidence="9">
        <name>K(+)</name>
        <dbReference type="ChEBI" id="CHEBI:29103"/>
    </cofactor>
    <text evidence="9">Binds 1 potassium ion per subunit.</text>
</comment>
<evidence type="ECO:0000256" key="6">
    <source>
        <dbReference type="ARBA" id="ARBA00022842"/>
    </source>
</evidence>
<dbReference type="Pfam" id="PF12631">
    <property type="entry name" value="MnmE_helical"/>
    <property type="match status" value="1"/>
</dbReference>
<feature type="domain" description="TrmE-type G" evidence="11">
    <location>
        <begin position="232"/>
        <end position="397"/>
    </location>
</feature>
<evidence type="ECO:0000256" key="9">
    <source>
        <dbReference type="HAMAP-Rule" id="MF_00379"/>
    </source>
</evidence>
<evidence type="ECO:0000256" key="4">
    <source>
        <dbReference type="ARBA" id="ARBA00022741"/>
    </source>
</evidence>
<dbReference type="InterPro" id="IPR027266">
    <property type="entry name" value="TrmE/GcvT-like"/>
</dbReference>
<keyword evidence="5 9" id="KW-0378">Hydrolase</keyword>
<dbReference type="Pfam" id="PF10396">
    <property type="entry name" value="TrmE_N"/>
    <property type="match status" value="1"/>
</dbReference>
<organism evidence="12 13">
    <name type="scientific">Tangfeifania diversioriginum</name>
    <dbReference type="NCBI Taxonomy" id="1168035"/>
    <lineage>
        <taxon>Bacteria</taxon>
        <taxon>Pseudomonadati</taxon>
        <taxon>Bacteroidota</taxon>
        <taxon>Bacteroidia</taxon>
        <taxon>Marinilabiliales</taxon>
        <taxon>Prolixibacteraceae</taxon>
        <taxon>Tangfeifania</taxon>
    </lineage>
</organism>
<dbReference type="InterPro" id="IPR004520">
    <property type="entry name" value="GTPase_MnmE"/>
</dbReference>
<accession>A0A1M6CY12</accession>
<dbReference type="Gene3D" id="3.40.50.300">
    <property type="entry name" value="P-loop containing nucleotide triphosphate hydrolases"/>
    <property type="match status" value="1"/>
</dbReference>
<dbReference type="InterPro" id="IPR005225">
    <property type="entry name" value="Small_GTP-bd"/>
</dbReference>
<evidence type="ECO:0000256" key="5">
    <source>
        <dbReference type="ARBA" id="ARBA00022801"/>
    </source>
</evidence>
<dbReference type="SUPFAM" id="SSF116878">
    <property type="entry name" value="TrmE connector domain"/>
    <property type="match status" value="1"/>
</dbReference>
<feature type="binding site" evidence="9">
    <location>
        <position position="33"/>
    </location>
    <ligand>
        <name>(6S)-5-formyl-5,6,7,8-tetrahydrofolate</name>
        <dbReference type="ChEBI" id="CHEBI:57457"/>
    </ligand>
</feature>
<keyword evidence="2 9" id="KW-0819">tRNA processing</keyword>
<protein>
    <recommendedName>
        <fullName evidence="9">tRNA modification GTPase MnmE</fullName>
        <ecNumber evidence="9">3.6.-.-</ecNumber>
    </recommendedName>
</protein>
<feature type="binding site" evidence="9">
    <location>
        <begin position="261"/>
        <end position="267"/>
    </location>
    <ligand>
        <name>GTP</name>
        <dbReference type="ChEBI" id="CHEBI:37565"/>
    </ligand>
</feature>
<dbReference type="InterPro" id="IPR025867">
    <property type="entry name" value="MnmE_helical"/>
</dbReference>
<feature type="binding site" evidence="9">
    <location>
        <position position="242"/>
    </location>
    <ligand>
        <name>K(+)</name>
        <dbReference type="ChEBI" id="CHEBI:29103"/>
    </ligand>
</feature>
<dbReference type="Gene3D" id="1.20.120.430">
    <property type="entry name" value="tRNA modification GTPase MnmE domain 2"/>
    <property type="match status" value="1"/>
</dbReference>
<comment type="caution">
    <text evidence="9">Lacks conserved residue(s) required for the propagation of feature annotation.</text>
</comment>
<keyword evidence="4 9" id="KW-0547">Nucleotide-binding</keyword>
<dbReference type="PANTHER" id="PTHR42714:SF2">
    <property type="entry name" value="TRNA MODIFICATION GTPASE GTPBP3, MITOCHONDRIAL"/>
    <property type="match status" value="1"/>
</dbReference>
<dbReference type="PANTHER" id="PTHR42714">
    <property type="entry name" value="TRNA MODIFICATION GTPASE GTPBP3"/>
    <property type="match status" value="1"/>
</dbReference>
<dbReference type="Pfam" id="PF01926">
    <property type="entry name" value="MMR_HSR1"/>
    <property type="match status" value="1"/>
</dbReference>
<gene>
    <name evidence="9" type="primary">mnmE</name>
    <name evidence="9" type="synonym">trmE</name>
    <name evidence="12" type="ORF">SAMN05444280_104126</name>
</gene>